<sequence length="201" mass="21471">MTIGTQTMGNGGDGRIGPGFAAGSRCGDHSGVTGRPSAVRGDLRPPCRCGAQVFVPADRHDARRRSRCGDVPGGNGEQTLVQTWESADGTRAGEVRISTPAQSGPGQRSREIHCGLNPALPRRRQPHQRSLPEARDSAHRSGCPARDPQRGSSGTHRTRLADRRQGGTRSAARSRSGDSSGTSSKRHPLPSRPRCTVRRHH</sequence>
<keyword evidence="3" id="KW-1185">Reference proteome</keyword>
<feature type="compositionally biased region" description="Basic residues" evidence="1">
    <location>
        <begin position="184"/>
        <end position="201"/>
    </location>
</feature>
<feature type="region of interest" description="Disordered" evidence="1">
    <location>
        <begin position="1"/>
        <end position="44"/>
    </location>
</feature>
<feature type="compositionally biased region" description="Basic and acidic residues" evidence="1">
    <location>
        <begin position="130"/>
        <end position="139"/>
    </location>
</feature>
<accession>A0ABS4T7P7</accession>
<dbReference type="EMBL" id="JAGINW010000001">
    <property type="protein sequence ID" value="MBP2320331.1"/>
    <property type="molecule type" value="Genomic_DNA"/>
</dbReference>
<feature type="compositionally biased region" description="Low complexity" evidence="1">
    <location>
        <begin position="167"/>
        <end position="183"/>
    </location>
</feature>
<evidence type="ECO:0000313" key="3">
    <source>
        <dbReference type="Proteomes" id="UP001519332"/>
    </source>
</evidence>
<gene>
    <name evidence="2" type="ORF">JOF56_000716</name>
</gene>
<organism evidence="2 3">
    <name type="scientific">Kibdelosporangium banguiense</name>
    <dbReference type="NCBI Taxonomy" id="1365924"/>
    <lineage>
        <taxon>Bacteria</taxon>
        <taxon>Bacillati</taxon>
        <taxon>Actinomycetota</taxon>
        <taxon>Actinomycetes</taxon>
        <taxon>Pseudonocardiales</taxon>
        <taxon>Pseudonocardiaceae</taxon>
        <taxon>Kibdelosporangium</taxon>
    </lineage>
</organism>
<dbReference type="Proteomes" id="UP001519332">
    <property type="component" value="Unassembled WGS sequence"/>
</dbReference>
<name>A0ABS4T7P7_9PSEU</name>
<feature type="region of interest" description="Disordered" evidence="1">
    <location>
        <begin position="58"/>
        <end position="201"/>
    </location>
</feature>
<proteinExistence type="predicted"/>
<evidence type="ECO:0000313" key="2">
    <source>
        <dbReference type="EMBL" id="MBP2320331.1"/>
    </source>
</evidence>
<evidence type="ECO:0000256" key="1">
    <source>
        <dbReference type="SAM" id="MobiDB-lite"/>
    </source>
</evidence>
<comment type="caution">
    <text evidence="2">The sequence shown here is derived from an EMBL/GenBank/DDBJ whole genome shotgun (WGS) entry which is preliminary data.</text>
</comment>
<reference evidence="2 3" key="1">
    <citation type="submission" date="2021-03" db="EMBL/GenBank/DDBJ databases">
        <title>Sequencing the genomes of 1000 actinobacteria strains.</title>
        <authorList>
            <person name="Klenk H.-P."/>
        </authorList>
    </citation>
    <scope>NUCLEOTIDE SEQUENCE [LARGE SCALE GENOMIC DNA]</scope>
    <source>
        <strain evidence="2 3">DSM 46670</strain>
    </source>
</reference>
<protein>
    <submittedName>
        <fullName evidence="2">Uncharacterized protein</fullName>
    </submittedName>
</protein>